<reference evidence="5 6" key="1">
    <citation type="journal article" date="2015" name="Genome Biol. Evol.">
        <title>Phylogenomic analyses indicate that early fungi evolved digesting cell walls of algal ancestors of land plants.</title>
        <authorList>
            <person name="Chang Y."/>
            <person name="Wang S."/>
            <person name="Sekimoto S."/>
            <person name="Aerts A.L."/>
            <person name="Choi C."/>
            <person name="Clum A."/>
            <person name="LaButti K.M."/>
            <person name="Lindquist E.A."/>
            <person name="Yee Ngan C."/>
            <person name="Ohm R.A."/>
            <person name="Salamov A.A."/>
            <person name="Grigoriev I.V."/>
            <person name="Spatafora J.W."/>
            <person name="Berbee M.L."/>
        </authorList>
    </citation>
    <scope>NUCLEOTIDE SEQUENCE [LARGE SCALE GENOMIC DNA]</scope>
    <source>
        <strain evidence="5 6">JEL478</strain>
    </source>
</reference>
<dbReference type="PANTHER" id="PTHR28242">
    <property type="entry name" value="PHOSPHORELAY INTERMEDIATE PROTEIN YPD1"/>
    <property type="match status" value="1"/>
</dbReference>
<dbReference type="OrthoDB" id="1673781at2759"/>
<dbReference type="GO" id="GO:0000160">
    <property type="term" value="P:phosphorelay signal transduction system"/>
    <property type="evidence" value="ECO:0007669"/>
    <property type="project" value="InterPro"/>
</dbReference>
<proteinExistence type="predicted"/>
<dbReference type="CDD" id="cd00088">
    <property type="entry name" value="HPT"/>
    <property type="match status" value="1"/>
</dbReference>
<name>A0A139A038_GONPJ</name>
<organism evidence="5 6">
    <name type="scientific">Gonapodya prolifera (strain JEL478)</name>
    <name type="common">Monoblepharis prolifera</name>
    <dbReference type="NCBI Taxonomy" id="1344416"/>
    <lineage>
        <taxon>Eukaryota</taxon>
        <taxon>Fungi</taxon>
        <taxon>Fungi incertae sedis</taxon>
        <taxon>Chytridiomycota</taxon>
        <taxon>Chytridiomycota incertae sedis</taxon>
        <taxon>Monoblepharidomycetes</taxon>
        <taxon>Monoblepharidales</taxon>
        <taxon>Gonapodyaceae</taxon>
        <taxon>Gonapodya</taxon>
    </lineage>
</organism>
<dbReference type="AlphaFoldDB" id="A0A139A038"/>
<dbReference type="InterPro" id="IPR045871">
    <property type="entry name" value="AHP1-5/YPD1"/>
</dbReference>
<feature type="compositionally biased region" description="Pro residues" evidence="3">
    <location>
        <begin position="16"/>
        <end position="33"/>
    </location>
</feature>
<dbReference type="Pfam" id="PF01627">
    <property type="entry name" value="Hpt"/>
    <property type="match status" value="1"/>
</dbReference>
<evidence type="ECO:0000313" key="5">
    <source>
        <dbReference type="EMBL" id="KXS10146.1"/>
    </source>
</evidence>
<evidence type="ECO:0000313" key="6">
    <source>
        <dbReference type="Proteomes" id="UP000070544"/>
    </source>
</evidence>
<dbReference type="GO" id="GO:0005634">
    <property type="term" value="C:nucleus"/>
    <property type="evidence" value="ECO:0007669"/>
    <property type="project" value="TreeGrafter"/>
</dbReference>
<gene>
    <name evidence="5" type="ORF">M427DRAFT_62882</name>
</gene>
<evidence type="ECO:0000256" key="1">
    <source>
        <dbReference type="PROSITE-ProRule" id="PRU00110"/>
    </source>
</evidence>
<dbReference type="GO" id="GO:0005737">
    <property type="term" value="C:cytoplasm"/>
    <property type="evidence" value="ECO:0007669"/>
    <property type="project" value="TreeGrafter"/>
</dbReference>
<keyword evidence="1" id="KW-0597">Phosphoprotein</keyword>
<feature type="region of interest" description="Disordered" evidence="3">
    <location>
        <begin position="1"/>
        <end position="43"/>
    </location>
</feature>
<dbReference type="GO" id="GO:0043424">
    <property type="term" value="F:protein histidine kinase binding"/>
    <property type="evidence" value="ECO:0007669"/>
    <property type="project" value="InterPro"/>
</dbReference>
<dbReference type="InterPro" id="IPR008207">
    <property type="entry name" value="Sig_transdc_His_kin_Hpt_dom"/>
</dbReference>
<dbReference type="InterPro" id="IPR036641">
    <property type="entry name" value="HPT_dom_sf"/>
</dbReference>
<evidence type="ECO:0000256" key="2">
    <source>
        <dbReference type="SAM" id="Coils"/>
    </source>
</evidence>
<dbReference type="EMBL" id="KQ965836">
    <property type="protein sequence ID" value="KXS10146.1"/>
    <property type="molecule type" value="Genomic_DNA"/>
</dbReference>
<dbReference type="SUPFAM" id="SSF47226">
    <property type="entry name" value="Histidine-containing phosphotransfer domain, HPT domain"/>
    <property type="match status" value="1"/>
</dbReference>
<feature type="coiled-coil region" evidence="2">
    <location>
        <begin position="147"/>
        <end position="174"/>
    </location>
</feature>
<sequence>MPSKDSPSPSERKPTTSPPPPPPPGRESPPPRVPADDDRFSPDAIRVNADIIDEETIEQLLDMDEDEDREFTRSLVVNYFDQALTTFKEIESDLTRKDLESVGKLGHFLKGSSGALGVIKVRTSCEELQHLGKLRYREKPVSVDEALRLAGSTLKRARDEFEEARKELSRVFEVD</sequence>
<evidence type="ECO:0000256" key="3">
    <source>
        <dbReference type="SAM" id="MobiDB-lite"/>
    </source>
</evidence>
<dbReference type="STRING" id="1344416.A0A139A038"/>
<keyword evidence="2" id="KW-0175">Coiled coil</keyword>
<feature type="modified residue" description="Phosphohistidine" evidence="1">
    <location>
        <position position="107"/>
    </location>
</feature>
<dbReference type="SMART" id="SM00073">
    <property type="entry name" value="HPT"/>
    <property type="match status" value="1"/>
</dbReference>
<evidence type="ECO:0000259" key="4">
    <source>
        <dbReference type="PROSITE" id="PS50894"/>
    </source>
</evidence>
<dbReference type="GO" id="GO:0009927">
    <property type="term" value="F:histidine phosphotransfer kinase activity"/>
    <property type="evidence" value="ECO:0007669"/>
    <property type="project" value="InterPro"/>
</dbReference>
<accession>A0A139A038</accession>
<dbReference type="Gene3D" id="1.20.120.160">
    <property type="entry name" value="HPT domain"/>
    <property type="match status" value="1"/>
</dbReference>
<keyword evidence="6" id="KW-1185">Reference proteome</keyword>
<dbReference type="Proteomes" id="UP000070544">
    <property type="component" value="Unassembled WGS sequence"/>
</dbReference>
<protein>
    <submittedName>
        <fullName evidence="5">Histidine-phosphotransfer domain, HPT domain-containing protein</fullName>
    </submittedName>
</protein>
<dbReference type="PANTHER" id="PTHR28242:SF52">
    <property type="entry name" value="PHOSPHORELAY INTERMEDIATE PROTEIN YPD1"/>
    <property type="match status" value="1"/>
</dbReference>
<feature type="domain" description="HPt" evidence="4">
    <location>
        <begin position="68"/>
        <end position="164"/>
    </location>
</feature>
<dbReference type="PROSITE" id="PS50894">
    <property type="entry name" value="HPT"/>
    <property type="match status" value="1"/>
</dbReference>